<evidence type="ECO:0000256" key="4">
    <source>
        <dbReference type="ARBA" id="ARBA00022989"/>
    </source>
</evidence>
<keyword evidence="5 6" id="KW-0472">Membrane</keyword>
<protein>
    <submittedName>
        <fullName evidence="8">MFS family permease</fullName>
    </submittedName>
</protein>
<gene>
    <name evidence="8" type="ORF">HNQ97_004920</name>
</gene>
<keyword evidence="9" id="KW-1185">Reference proteome</keyword>
<dbReference type="RefSeq" id="WP_246340954.1">
    <property type="nucleotide sequence ID" value="NZ_JACJHY010000027.1"/>
</dbReference>
<evidence type="ECO:0000256" key="1">
    <source>
        <dbReference type="ARBA" id="ARBA00004651"/>
    </source>
</evidence>
<feature type="transmembrane region" description="Helical" evidence="6">
    <location>
        <begin position="338"/>
        <end position="358"/>
    </location>
</feature>
<evidence type="ECO:0000256" key="2">
    <source>
        <dbReference type="ARBA" id="ARBA00022475"/>
    </source>
</evidence>
<name>A0ABR6CDC8_9HYPH</name>
<sequence>MSAIRLKSCVSQPNTRSISCRRRADGDTSFRLCQSPQAEYPRKVGRSSNEVAKIGDHTHAKTRFSNGGRTMNWDTITENDRSRIRRWQIGMLALALVCEVFLAADWYAFAAVIPFISETLQLDPAQAGFAQGIFALTYGIGMVVWSHFSRHMTARMMLLIGLAGTGLGMVLQIYVQSYGQLVALRLLIGFFDAAIFLGNMKLVIGWFPQSRRGSIIGLILAAYSLAITLDFALGIPLTMAFGWRTFFAVLAGGTLIVALINCLFARNGPAEIGINGFAWEPPLPRGASIPISVIFRSKWIIVGGLGIAACTFAIAGTATWVVPAFIAVQNMPVESAAVVGTLMGLSQVLFLVVGGYAADRVGKAFMIKLGTAMALMIAFAFTAAAIYPMPFGWLLVLAGLSGIAVLGGGAIFALLTEKYADELATVAVGYAEVLGVAASFVSPWMMGLVIRASGGSFSEAFMAFAVVEAVFLVILLVLARENVARPGVMAVTIN</sequence>
<keyword evidence="2" id="KW-1003">Cell membrane</keyword>
<dbReference type="Proteomes" id="UP000587524">
    <property type="component" value="Unassembled WGS sequence"/>
</dbReference>
<evidence type="ECO:0000256" key="5">
    <source>
        <dbReference type="ARBA" id="ARBA00023136"/>
    </source>
</evidence>
<dbReference type="EMBL" id="JACJHZ010000027">
    <property type="protein sequence ID" value="MBA9022901.1"/>
    <property type="molecule type" value="Genomic_DNA"/>
</dbReference>
<dbReference type="Gene3D" id="1.20.1250.20">
    <property type="entry name" value="MFS general substrate transporter like domains"/>
    <property type="match status" value="2"/>
</dbReference>
<dbReference type="InterPro" id="IPR050189">
    <property type="entry name" value="MFS_Efflux_Transporters"/>
</dbReference>
<keyword evidence="3 6" id="KW-0812">Transmembrane</keyword>
<feature type="transmembrane region" description="Helical" evidence="6">
    <location>
        <begin position="215"/>
        <end position="235"/>
    </location>
</feature>
<evidence type="ECO:0000313" key="9">
    <source>
        <dbReference type="Proteomes" id="UP000587524"/>
    </source>
</evidence>
<evidence type="ECO:0000313" key="8">
    <source>
        <dbReference type="EMBL" id="MBA9022901.1"/>
    </source>
</evidence>
<dbReference type="InterPro" id="IPR020846">
    <property type="entry name" value="MFS_dom"/>
</dbReference>
<feature type="transmembrane region" description="Helical" evidence="6">
    <location>
        <begin position="365"/>
        <end position="387"/>
    </location>
</feature>
<dbReference type="SUPFAM" id="SSF103473">
    <property type="entry name" value="MFS general substrate transporter"/>
    <property type="match status" value="1"/>
</dbReference>
<evidence type="ECO:0000256" key="6">
    <source>
        <dbReference type="SAM" id="Phobius"/>
    </source>
</evidence>
<feature type="transmembrane region" description="Helical" evidence="6">
    <location>
        <begin position="460"/>
        <end position="479"/>
    </location>
</feature>
<dbReference type="Pfam" id="PF07690">
    <property type="entry name" value="MFS_1"/>
    <property type="match status" value="1"/>
</dbReference>
<accession>A0ABR6CDC8</accession>
<feature type="transmembrane region" description="Helical" evidence="6">
    <location>
        <begin position="128"/>
        <end position="145"/>
    </location>
</feature>
<evidence type="ECO:0000259" key="7">
    <source>
        <dbReference type="PROSITE" id="PS50850"/>
    </source>
</evidence>
<dbReference type="PROSITE" id="PS50850">
    <property type="entry name" value="MFS"/>
    <property type="match status" value="1"/>
</dbReference>
<feature type="domain" description="Major facilitator superfamily (MFS) profile" evidence="7">
    <location>
        <begin position="91"/>
        <end position="483"/>
    </location>
</feature>
<evidence type="ECO:0000256" key="3">
    <source>
        <dbReference type="ARBA" id="ARBA00022692"/>
    </source>
</evidence>
<reference evidence="8 9" key="1">
    <citation type="submission" date="2020-08" db="EMBL/GenBank/DDBJ databases">
        <title>Genomic Encyclopedia of Type Strains, Phase IV (KMG-IV): sequencing the most valuable type-strain genomes for metagenomic binning, comparative biology and taxonomic classification.</title>
        <authorList>
            <person name="Goeker M."/>
        </authorList>
    </citation>
    <scope>NUCLEOTIDE SEQUENCE [LARGE SCALE GENOMIC DNA]</scope>
    <source>
        <strain evidence="8 9">DSM 17455</strain>
    </source>
</reference>
<proteinExistence type="predicted"/>
<dbReference type="PANTHER" id="PTHR43124">
    <property type="entry name" value="PURINE EFFLUX PUMP PBUE"/>
    <property type="match status" value="1"/>
</dbReference>
<dbReference type="InterPro" id="IPR036259">
    <property type="entry name" value="MFS_trans_sf"/>
</dbReference>
<dbReference type="InterPro" id="IPR011701">
    <property type="entry name" value="MFS"/>
</dbReference>
<organism evidence="8 9">
    <name type="scientific">Aminobacter ciceronei</name>
    <dbReference type="NCBI Taxonomy" id="150723"/>
    <lineage>
        <taxon>Bacteria</taxon>
        <taxon>Pseudomonadati</taxon>
        <taxon>Pseudomonadota</taxon>
        <taxon>Alphaproteobacteria</taxon>
        <taxon>Hyphomicrobiales</taxon>
        <taxon>Phyllobacteriaceae</taxon>
        <taxon>Aminobacter</taxon>
    </lineage>
</organism>
<feature type="transmembrane region" description="Helical" evidence="6">
    <location>
        <begin position="393"/>
        <end position="415"/>
    </location>
</feature>
<keyword evidence="4 6" id="KW-1133">Transmembrane helix</keyword>
<feature type="transmembrane region" description="Helical" evidence="6">
    <location>
        <begin position="181"/>
        <end position="203"/>
    </location>
</feature>
<comment type="caution">
    <text evidence="8">The sequence shown here is derived from an EMBL/GenBank/DDBJ whole genome shotgun (WGS) entry which is preliminary data.</text>
</comment>
<comment type="subcellular location">
    <subcellularLocation>
        <location evidence="1">Cell membrane</location>
        <topology evidence="1">Multi-pass membrane protein</topology>
    </subcellularLocation>
</comment>
<feature type="transmembrane region" description="Helical" evidence="6">
    <location>
        <begin position="241"/>
        <end position="264"/>
    </location>
</feature>
<feature type="transmembrane region" description="Helical" evidence="6">
    <location>
        <begin position="299"/>
        <end position="326"/>
    </location>
</feature>
<feature type="transmembrane region" description="Helical" evidence="6">
    <location>
        <begin position="427"/>
        <end position="448"/>
    </location>
</feature>
<feature type="transmembrane region" description="Helical" evidence="6">
    <location>
        <begin position="157"/>
        <end position="175"/>
    </location>
</feature>
<dbReference type="PANTHER" id="PTHR43124:SF3">
    <property type="entry name" value="CHLORAMPHENICOL EFFLUX PUMP RV0191"/>
    <property type="match status" value="1"/>
</dbReference>
<feature type="transmembrane region" description="Helical" evidence="6">
    <location>
        <begin position="91"/>
        <end position="116"/>
    </location>
</feature>